<proteinExistence type="predicted"/>
<keyword evidence="2" id="KW-1185">Reference proteome</keyword>
<accession>A0A9D4DID1</accession>
<dbReference type="Proteomes" id="UP000828390">
    <property type="component" value="Unassembled WGS sequence"/>
</dbReference>
<comment type="caution">
    <text evidence="1">The sequence shown here is derived from an EMBL/GenBank/DDBJ whole genome shotgun (WGS) entry which is preliminary data.</text>
</comment>
<name>A0A9D4DID1_DREPO</name>
<dbReference type="EMBL" id="JAIWYP010000010">
    <property type="protein sequence ID" value="KAH3748612.1"/>
    <property type="molecule type" value="Genomic_DNA"/>
</dbReference>
<reference evidence="1" key="2">
    <citation type="submission" date="2020-11" db="EMBL/GenBank/DDBJ databases">
        <authorList>
            <person name="McCartney M.A."/>
            <person name="Auch B."/>
            <person name="Kono T."/>
            <person name="Mallez S."/>
            <person name="Becker A."/>
            <person name="Gohl D.M."/>
            <person name="Silverstein K.A.T."/>
            <person name="Koren S."/>
            <person name="Bechman K.B."/>
            <person name="Herman A."/>
            <person name="Abrahante J.E."/>
            <person name="Garbe J."/>
        </authorList>
    </citation>
    <scope>NUCLEOTIDE SEQUENCE</scope>
    <source>
        <strain evidence="1">Duluth1</strain>
        <tissue evidence="1">Whole animal</tissue>
    </source>
</reference>
<evidence type="ECO:0000313" key="2">
    <source>
        <dbReference type="Proteomes" id="UP000828390"/>
    </source>
</evidence>
<gene>
    <name evidence="1" type="ORF">DPMN_183058</name>
</gene>
<organism evidence="1 2">
    <name type="scientific">Dreissena polymorpha</name>
    <name type="common">Zebra mussel</name>
    <name type="synonym">Mytilus polymorpha</name>
    <dbReference type="NCBI Taxonomy" id="45954"/>
    <lineage>
        <taxon>Eukaryota</taxon>
        <taxon>Metazoa</taxon>
        <taxon>Spiralia</taxon>
        <taxon>Lophotrochozoa</taxon>
        <taxon>Mollusca</taxon>
        <taxon>Bivalvia</taxon>
        <taxon>Autobranchia</taxon>
        <taxon>Heteroconchia</taxon>
        <taxon>Euheterodonta</taxon>
        <taxon>Imparidentia</taxon>
        <taxon>Neoheterodontei</taxon>
        <taxon>Myida</taxon>
        <taxon>Dreissenoidea</taxon>
        <taxon>Dreissenidae</taxon>
        <taxon>Dreissena</taxon>
    </lineage>
</organism>
<evidence type="ECO:0000313" key="1">
    <source>
        <dbReference type="EMBL" id="KAH3748612.1"/>
    </source>
</evidence>
<protein>
    <submittedName>
        <fullName evidence="1">Uncharacterized protein</fullName>
    </submittedName>
</protein>
<dbReference type="AlphaFoldDB" id="A0A9D4DID1"/>
<reference evidence="1" key="1">
    <citation type="journal article" date="2019" name="bioRxiv">
        <title>The Genome of the Zebra Mussel, Dreissena polymorpha: A Resource for Invasive Species Research.</title>
        <authorList>
            <person name="McCartney M.A."/>
            <person name="Auch B."/>
            <person name="Kono T."/>
            <person name="Mallez S."/>
            <person name="Zhang Y."/>
            <person name="Obille A."/>
            <person name="Becker A."/>
            <person name="Abrahante J.E."/>
            <person name="Garbe J."/>
            <person name="Badalamenti J.P."/>
            <person name="Herman A."/>
            <person name="Mangelson H."/>
            <person name="Liachko I."/>
            <person name="Sullivan S."/>
            <person name="Sone E.D."/>
            <person name="Koren S."/>
            <person name="Silverstein K.A.T."/>
            <person name="Beckman K.B."/>
            <person name="Gohl D.M."/>
        </authorList>
    </citation>
    <scope>NUCLEOTIDE SEQUENCE</scope>
    <source>
        <strain evidence="1">Duluth1</strain>
        <tissue evidence="1">Whole animal</tissue>
    </source>
</reference>
<sequence length="69" mass="7819">MGKSWLNSVHGRENVALTRIWCSPCHSEVLCLIATQEVFIGSIPKRHYKVLGKKRDLAVVSDSSRILRQ</sequence>